<proteinExistence type="inferred from homology"/>
<dbReference type="PIRSF" id="PIRSF001365">
    <property type="entry name" value="DHDPS"/>
    <property type="match status" value="1"/>
</dbReference>
<accession>A0ABY6ZEC3</accession>
<sequence>MARFEGVHVAIITPFTSDTREVDYKKLDDHVNWLIEKGVHGLVPCGTCGEYAQLSDEERGKVVETVVVAAAGRVPVVVGVAAPTTERAVFWARQAKQVGASGIMALPPISYKPKWAEVVAYYEALSDVGLPVVIYNNTHDNATDLTPDLLHKLESIENIVAVKEFSGDIRRIAEIQEKTNLEVLAGADDLALEGLLAGAFGWIAGLANAVPEESVKLFELVRDGKFEEASALYRTILPLMRWDSTPRLVQAIKYAMELAGRPVGETRAPRLPLDDEDRKAVEQAFYRAHVTV</sequence>
<organism evidence="3 4">
    <name type="scientific">Alicyclobacillus fastidiosus</name>
    <dbReference type="NCBI Taxonomy" id="392011"/>
    <lineage>
        <taxon>Bacteria</taxon>
        <taxon>Bacillati</taxon>
        <taxon>Bacillota</taxon>
        <taxon>Bacilli</taxon>
        <taxon>Bacillales</taxon>
        <taxon>Alicyclobacillaceae</taxon>
        <taxon>Alicyclobacillus</taxon>
    </lineage>
</organism>
<dbReference type="InterPro" id="IPR002220">
    <property type="entry name" value="DapA-like"/>
</dbReference>
<dbReference type="PRINTS" id="PR00146">
    <property type="entry name" value="DHPICSNTHASE"/>
</dbReference>
<evidence type="ECO:0000313" key="4">
    <source>
        <dbReference type="Proteomes" id="UP001164761"/>
    </source>
</evidence>
<dbReference type="Gene3D" id="3.20.20.70">
    <property type="entry name" value="Aldolase class I"/>
    <property type="match status" value="1"/>
</dbReference>
<keyword evidence="1 2" id="KW-0456">Lyase</keyword>
<dbReference type="SMART" id="SM01130">
    <property type="entry name" value="DHDPS"/>
    <property type="match status" value="1"/>
</dbReference>
<evidence type="ECO:0000256" key="2">
    <source>
        <dbReference type="PIRNR" id="PIRNR001365"/>
    </source>
</evidence>
<dbReference type="Proteomes" id="UP001164761">
    <property type="component" value="Chromosome"/>
</dbReference>
<dbReference type="InterPro" id="IPR013785">
    <property type="entry name" value="Aldolase_TIM"/>
</dbReference>
<evidence type="ECO:0000256" key="1">
    <source>
        <dbReference type="ARBA" id="ARBA00023239"/>
    </source>
</evidence>
<gene>
    <name evidence="3" type="ORF">NZD89_19470</name>
</gene>
<name>A0ABY6ZEC3_9BACL</name>
<dbReference type="SUPFAM" id="SSF51569">
    <property type="entry name" value="Aldolase"/>
    <property type="match status" value="1"/>
</dbReference>
<evidence type="ECO:0000313" key="3">
    <source>
        <dbReference type="EMBL" id="WAH40490.1"/>
    </source>
</evidence>
<reference evidence="3" key="1">
    <citation type="submission" date="2022-08" db="EMBL/GenBank/DDBJ databases">
        <title>Alicyclobacillus fastidiosus DSM 17978, complete genome.</title>
        <authorList>
            <person name="Wang Q."/>
            <person name="Cai R."/>
            <person name="Wang Z."/>
        </authorList>
    </citation>
    <scope>NUCLEOTIDE SEQUENCE</scope>
    <source>
        <strain evidence="3">DSM 17978</strain>
    </source>
</reference>
<comment type="similarity">
    <text evidence="2">Belongs to the DapA family.</text>
</comment>
<dbReference type="EMBL" id="CP104067">
    <property type="protein sequence ID" value="WAH40490.1"/>
    <property type="molecule type" value="Genomic_DNA"/>
</dbReference>
<dbReference type="Pfam" id="PF00701">
    <property type="entry name" value="DHDPS"/>
    <property type="match status" value="1"/>
</dbReference>
<dbReference type="PANTHER" id="PTHR12128:SF72">
    <property type="entry name" value="DIHYDRODIPICOLINATE SYNTHASE"/>
    <property type="match status" value="1"/>
</dbReference>
<dbReference type="RefSeq" id="WP_268004389.1">
    <property type="nucleotide sequence ID" value="NZ_BSUT01000001.1"/>
</dbReference>
<keyword evidence="4" id="KW-1185">Reference proteome</keyword>
<dbReference type="PANTHER" id="PTHR12128">
    <property type="entry name" value="DIHYDRODIPICOLINATE SYNTHASE"/>
    <property type="match status" value="1"/>
</dbReference>
<dbReference type="CDD" id="cd00408">
    <property type="entry name" value="DHDPS-like"/>
    <property type="match status" value="1"/>
</dbReference>
<protein>
    <submittedName>
        <fullName evidence="3">Dihydrodipicolinate synthase family protein</fullName>
    </submittedName>
</protein>